<dbReference type="AlphaFoldDB" id="A0A1H2LB87"/>
<keyword evidence="1" id="KW-0175">Coiled coil</keyword>
<dbReference type="Pfam" id="PF20211">
    <property type="entry name" value="DUF6571"/>
    <property type="match status" value="1"/>
</dbReference>
<dbReference type="Proteomes" id="UP000214355">
    <property type="component" value="Chromosome I"/>
</dbReference>
<reference evidence="4" key="1">
    <citation type="submission" date="2016-10" db="EMBL/GenBank/DDBJ databases">
        <authorList>
            <person name="Varghese N."/>
            <person name="Submissions S."/>
        </authorList>
    </citation>
    <scope>NUCLEOTIDE SEQUENCE [LARGE SCALE GENOMIC DNA]</scope>
    <source>
        <strain evidence="4">DSM 10002</strain>
    </source>
</reference>
<organism evidence="3 4">
    <name type="scientific">Arcanobacterium phocae</name>
    <dbReference type="NCBI Taxonomy" id="131112"/>
    <lineage>
        <taxon>Bacteria</taxon>
        <taxon>Bacillati</taxon>
        <taxon>Actinomycetota</taxon>
        <taxon>Actinomycetes</taxon>
        <taxon>Actinomycetales</taxon>
        <taxon>Actinomycetaceae</taxon>
        <taxon>Arcanobacterium</taxon>
    </lineage>
</organism>
<protein>
    <recommendedName>
        <fullName evidence="2">DUF6571 domain-containing protein</fullName>
    </recommendedName>
</protein>
<dbReference type="STRING" id="131112.SAMN04489737_0421"/>
<evidence type="ECO:0000256" key="1">
    <source>
        <dbReference type="SAM" id="Coils"/>
    </source>
</evidence>
<accession>A0A1H2LB87</accession>
<feature type="coiled-coil region" evidence="1">
    <location>
        <begin position="68"/>
        <end position="95"/>
    </location>
</feature>
<keyword evidence="4" id="KW-1185">Reference proteome</keyword>
<dbReference type="InterPro" id="IPR046701">
    <property type="entry name" value="DUF6571"/>
</dbReference>
<evidence type="ECO:0000313" key="4">
    <source>
        <dbReference type="Proteomes" id="UP000214355"/>
    </source>
</evidence>
<evidence type="ECO:0000259" key="2">
    <source>
        <dbReference type="Pfam" id="PF20211"/>
    </source>
</evidence>
<sequence length="870" mass="97603">MGVEFDDTVADQLMSVARSVARDYRYFAQDHYRCVCDALVDFRGPYRVLIGNAATLESENRSIIIARLEDLAEQVWQAKEQARRERERLHALEVEEGKKRTSPFLVPAVLSHESLPAYYDFSLDVPVAPGEISLPFYVNTRRRFPTVLGSDVVSADPVRLRAYEQYLSHYSSAIENRFRDVDEAWMRFRTRNTFVTLSNIDLFTRISEYFTENAADRVWIGRIAQAFEKANEAHDSLSVFSLSVAVAWSVDDVNHILSDKNLSNKELEQAVRLLLQNRDNTAKVASYVAYVLKGLTEFSTAEHISRVNALLSGIQTSPQASRYMLMGLGGKGLVEKIVLADQLLSQNATHLERSGKSVVTQVQILAQSLKTIFMTGERELADYSPELSKKIARDMVGCISPFQGEVLLSNNNGNAISWLLYDAHLSTSFLTQFGDDFELADRFRTDQSYPLWCTQHPSNLSVLFPAIARKSGLDPATSFMSALKNNPQAALAFFKPGRDGEFARQEYWIQNRSWAHDGFVSILGALDVAVTSEGLRGTKEAGELTSSIIELLANRMQNTSNDNKSLGLADNETNLVVSLNPIAAINIAHIMATYMPAIDRYRKKNSTDKMSNTSKNIDIGFGDIPNMPRFKQEDLEYLIRAVSGTDEGFLALRNGVDNYQNLVYGKITQQYLSNNLDEITTINKTNQSIIGLEGFFIHNIIEGRMYQAGQRDQAIKAWTELGRDILSLGTDAATTFIPLKGGLVIDYLADQGLDVGKEHLDSLLATNEEELRNGVRGLSGGVFNRRESVIIHALFVSGVVDQDEFMDYARQHEEEPGQVDQWFSGGSFPTSETIYNNGLLRDELEDFLKTKNYDMDDLFDTFADEAPEIR</sequence>
<gene>
    <name evidence="3" type="ORF">SAMN04489737_0421</name>
</gene>
<dbReference type="GeneID" id="65344172"/>
<proteinExistence type="predicted"/>
<dbReference type="RefSeq" id="WP_091279317.1">
    <property type="nucleotide sequence ID" value="NZ_LT629804.1"/>
</dbReference>
<evidence type="ECO:0000313" key="3">
    <source>
        <dbReference type="EMBL" id="SDU78310.1"/>
    </source>
</evidence>
<dbReference type="OrthoDB" id="3752094at2"/>
<name>A0A1H2LB87_9ACTO</name>
<feature type="domain" description="DUF6571" evidence="2">
    <location>
        <begin position="471"/>
        <end position="813"/>
    </location>
</feature>
<dbReference type="EMBL" id="LT629804">
    <property type="protein sequence ID" value="SDU78310.1"/>
    <property type="molecule type" value="Genomic_DNA"/>
</dbReference>